<keyword evidence="8" id="KW-1185">Reference proteome</keyword>
<evidence type="ECO:0000256" key="1">
    <source>
        <dbReference type="ARBA" id="ARBA00022741"/>
    </source>
</evidence>
<reference evidence="7 8" key="1">
    <citation type="submission" date="2019-10" db="EMBL/GenBank/DDBJ databases">
        <title>Georgenia wutianyii sp. nov. and Georgenia yuyongxinii sp. nov. isolated from plateau pika (Ochotona curzoniae) in the Qinghai-Tibet plateau of China.</title>
        <authorList>
            <person name="Tian Z."/>
        </authorList>
    </citation>
    <scope>NUCLEOTIDE SEQUENCE [LARGE SCALE GENOMIC DNA]</scope>
    <source>
        <strain evidence="7 8">JCM 19765</strain>
    </source>
</reference>
<name>A0A6N7EH89_9MICO</name>
<protein>
    <submittedName>
        <fullName evidence="7">AAA family ATPase</fullName>
    </submittedName>
</protein>
<evidence type="ECO:0000256" key="3">
    <source>
        <dbReference type="ARBA" id="ARBA00022806"/>
    </source>
</evidence>
<organism evidence="7 8">
    <name type="scientific">Georgenia subflava</name>
    <dbReference type="NCBI Taxonomy" id="1622177"/>
    <lineage>
        <taxon>Bacteria</taxon>
        <taxon>Bacillati</taxon>
        <taxon>Actinomycetota</taxon>
        <taxon>Actinomycetes</taxon>
        <taxon>Micrococcales</taxon>
        <taxon>Bogoriellaceae</taxon>
        <taxon>Georgenia</taxon>
    </lineage>
</organism>
<dbReference type="GO" id="GO:0000725">
    <property type="term" value="P:recombinational repair"/>
    <property type="evidence" value="ECO:0007669"/>
    <property type="project" value="TreeGrafter"/>
</dbReference>
<keyword evidence="2 5" id="KW-0378">Hydrolase</keyword>
<dbReference type="RefSeq" id="WP_152196164.1">
    <property type="nucleotide sequence ID" value="NZ_VUKD01000004.1"/>
</dbReference>
<evidence type="ECO:0000256" key="2">
    <source>
        <dbReference type="ARBA" id="ARBA00022801"/>
    </source>
</evidence>
<dbReference type="AlphaFoldDB" id="A0A6N7EH89"/>
<dbReference type="InterPro" id="IPR000212">
    <property type="entry name" value="DNA_helicase_UvrD/REP"/>
</dbReference>
<sequence length="774" mass="83872">MNEEIDREQDHLDGLYARVDELRREVADRLDAALAPAGRRGQDLVERDAQVTRLTARRTALDHAEEGLCFGRVDRTDGSHLYVGRLGLRSAPPERAPLLLDWRAPGARPFYTATAASNQGVLRRRHLRTQGRRVVGLNDELLDLDTDRGGDGLVGEGALMESLTAHRTGRMHDIVATLQAEQDEIVRDRPDGVLVVQGGPGTGKTAVALHRAAYLLYSHPTIAERGVLVVGPSETFLRYIGQVLPSLGETHVVLTTADGLFPGVVADRTDTDAVARLKGDARTAAVLALAVRARQGAPGAVEVSFEGDTYRLDADRLGAIVERARANGLPHNLARRTFRRELLGALVQDVVEHDRRLLVDVEEGLDEDLARFDASLARTLDSVPATVGGTGTEVDGAVAPHELDRVRRELLLDPGVARVVEELWPLLAPEQLVEDLLTDPERLAAAAPGLADADRRSLLRERNAGWSSADVPLLDEAAELLGEDNTEQRARERQRRREAVAYARQVLGATTTDLVEEFLPAVEAEDLAERHRDRDHRTLAERAAADRTWAYGHVIVDEAQELSPMAWRAVLRRCPAVSLTVVGDVHQTSGAAGTDSWETVFGDDRRWRRRELSVNYRTPSEVMAAAAPVLAALDADARPPQSVRSTGERPWRRRVGEEGLAGAVVAAVHEELRALDGGKLAVVAPVVRVAALARALDLAAPAGKVDLDADVVVMTPEQAKGLEFDGVVVVDPDAILAGSRGLNALYVALTRPTRRLGVLHLGTAPAVLADVPEV</sequence>
<dbReference type="InterPro" id="IPR014016">
    <property type="entry name" value="UvrD-like_ATP-bd"/>
</dbReference>
<evidence type="ECO:0000313" key="8">
    <source>
        <dbReference type="Proteomes" id="UP000437709"/>
    </source>
</evidence>
<gene>
    <name evidence="7" type="ORF">GB881_04660</name>
</gene>
<dbReference type="EMBL" id="WHPC01000010">
    <property type="protein sequence ID" value="MPV36348.1"/>
    <property type="molecule type" value="Genomic_DNA"/>
</dbReference>
<comment type="caution">
    <text evidence="7">The sequence shown here is derived from an EMBL/GenBank/DDBJ whole genome shotgun (WGS) entry which is preliminary data.</text>
</comment>
<dbReference type="PANTHER" id="PTHR11070">
    <property type="entry name" value="UVRD / RECB / PCRA DNA HELICASE FAMILY MEMBER"/>
    <property type="match status" value="1"/>
</dbReference>
<dbReference type="PANTHER" id="PTHR11070:SF45">
    <property type="entry name" value="DNA 3'-5' HELICASE"/>
    <property type="match status" value="1"/>
</dbReference>
<keyword evidence="3 5" id="KW-0347">Helicase</keyword>
<dbReference type="GO" id="GO:0016787">
    <property type="term" value="F:hydrolase activity"/>
    <property type="evidence" value="ECO:0007669"/>
    <property type="project" value="UniProtKB-UniRule"/>
</dbReference>
<dbReference type="Pfam" id="PF13538">
    <property type="entry name" value="UvrD_C_2"/>
    <property type="match status" value="1"/>
</dbReference>
<feature type="domain" description="UvrD-like helicase ATP-binding" evidence="6">
    <location>
        <begin position="177"/>
        <end position="619"/>
    </location>
</feature>
<dbReference type="OrthoDB" id="9787585at2"/>
<dbReference type="GO" id="GO:0043138">
    <property type="term" value="F:3'-5' DNA helicase activity"/>
    <property type="evidence" value="ECO:0007669"/>
    <property type="project" value="TreeGrafter"/>
</dbReference>
<dbReference type="GO" id="GO:0005829">
    <property type="term" value="C:cytosol"/>
    <property type="evidence" value="ECO:0007669"/>
    <property type="project" value="TreeGrafter"/>
</dbReference>
<dbReference type="GO" id="GO:0005524">
    <property type="term" value="F:ATP binding"/>
    <property type="evidence" value="ECO:0007669"/>
    <property type="project" value="UniProtKB-UniRule"/>
</dbReference>
<evidence type="ECO:0000259" key="6">
    <source>
        <dbReference type="PROSITE" id="PS51198"/>
    </source>
</evidence>
<dbReference type="InterPro" id="IPR027785">
    <property type="entry name" value="UvrD-like_helicase_C"/>
</dbReference>
<proteinExistence type="predicted"/>
<dbReference type="InterPro" id="IPR027417">
    <property type="entry name" value="P-loop_NTPase"/>
</dbReference>
<dbReference type="Proteomes" id="UP000437709">
    <property type="component" value="Unassembled WGS sequence"/>
</dbReference>
<evidence type="ECO:0000256" key="4">
    <source>
        <dbReference type="ARBA" id="ARBA00022840"/>
    </source>
</evidence>
<evidence type="ECO:0000256" key="5">
    <source>
        <dbReference type="PROSITE-ProRule" id="PRU00560"/>
    </source>
</evidence>
<accession>A0A6N7EH89</accession>
<dbReference type="Gene3D" id="3.40.50.300">
    <property type="entry name" value="P-loop containing nucleotide triphosphate hydrolases"/>
    <property type="match status" value="3"/>
</dbReference>
<feature type="binding site" evidence="5">
    <location>
        <begin position="198"/>
        <end position="205"/>
    </location>
    <ligand>
        <name>ATP</name>
        <dbReference type="ChEBI" id="CHEBI:30616"/>
    </ligand>
</feature>
<dbReference type="SUPFAM" id="SSF52540">
    <property type="entry name" value="P-loop containing nucleoside triphosphate hydrolases"/>
    <property type="match status" value="1"/>
</dbReference>
<dbReference type="GO" id="GO:0003677">
    <property type="term" value="F:DNA binding"/>
    <property type="evidence" value="ECO:0007669"/>
    <property type="project" value="InterPro"/>
</dbReference>
<keyword evidence="1 5" id="KW-0547">Nucleotide-binding</keyword>
<evidence type="ECO:0000313" key="7">
    <source>
        <dbReference type="EMBL" id="MPV36348.1"/>
    </source>
</evidence>
<dbReference type="PROSITE" id="PS51198">
    <property type="entry name" value="UVRD_HELICASE_ATP_BIND"/>
    <property type="match status" value="1"/>
</dbReference>
<keyword evidence="4 5" id="KW-0067">ATP-binding</keyword>